<dbReference type="RefSeq" id="WP_345468153.1">
    <property type="nucleotide sequence ID" value="NZ_BAABLK010000033.1"/>
</dbReference>
<evidence type="ECO:0000259" key="2">
    <source>
        <dbReference type="PROSITE" id="PS00624"/>
    </source>
</evidence>
<dbReference type="Gene3D" id="3.30.410.40">
    <property type="match status" value="1"/>
</dbReference>
<dbReference type="InterPro" id="IPR000172">
    <property type="entry name" value="GMC_OxRdtase_N"/>
</dbReference>
<dbReference type="PANTHER" id="PTHR11552:SF152">
    <property type="entry name" value="OXIDASE (CODA), PUTATIVE (AFU_ORTHOLOGUE AFUA_8G04090)-RELATED"/>
    <property type="match status" value="1"/>
</dbReference>
<dbReference type="InterPro" id="IPR036188">
    <property type="entry name" value="FAD/NAD-bd_sf"/>
</dbReference>
<sequence length="534" mass="58394">MKNQHVGTENTTTQDAEFDYIVVGGGSAGAAIAARLSENPDVRVALVEAGPDDRGIEEVLQLDRWMELLESGYDWDYPIEEQQSGNSFMRHSRAKVMGGCSSHNSCIAFWAPAEDLDAWETEHGATGWNAETGFRLYKQLETNEDAGPEAPHHGDSGPVKLMNVPPNDPCGVAVLDACEQAGIPRARFNNNETVLNGANFFQINRQPDGTRSSSSVSYIHPIVQRKNLTLLTGFHAKKLGFDSSKKCTGVDVVESAFGRTTHLAVRHEVILSAGAIYSPKLLMLSGIGPAEHLAAHGIELLVDSPGVGSNLQDHPEGVIQWEAKKPMVTESTQWWEIGIFSNTVEGLDRPDLMMHYGSVPFDMHTARQGYPTTENGFCLTPNVTRARSRGTVRLRSRDYRDKPKVDPRYFTDPEGHDMAVMIAGIRKARDIVSQPALAEWAGAELYPGKDVQSDEQIADYITRTHNTVYHPAGSVRMGATTDSMSPLDPELRVKGVSGLRVADASVMPALVTVNPNITVMMIGERCAEMIKNNA</sequence>
<dbReference type="EMBL" id="BAABLK010000033">
    <property type="protein sequence ID" value="GAA5227692.1"/>
    <property type="molecule type" value="Genomic_DNA"/>
</dbReference>
<feature type="domain" description="Glucose-methanol-choline oxidoreductase N-terminal" evidence="2">
    <location>
        <begin position="274"/>
        <end position="288"/>
    </location>
</feature>
<dbReference type="PROSITE" id="PS00624">
    <property type="entry name" value="GMC_OXRED_2"/>
    <property type="match status" value="1"/>
</dbReference>
<keyword evidence="4" id="KW-1185">Reference proteome</keyword>
<accession>A0ABP9TPN5</accession>
<dbReference type="Pfam" id="PF05199">
    <property type="entry name" value="GMC_oxred_C"/>
    <property type="match status" value="1"/>
</dbReference>
<dbReference type="InterPro" id="IPR012132">
    <property type="entry name" value="GMC_OxRdtase"/>
</dbReference>
<dbReference type="SUPFAM" id="SSF51905">
    <property type="entry name" value="FAD/NAD(P)-binding domain"/>
    <property type="match status" value="1"/>
</dbReference>
<protein>
    <submittedName>
        <fullName evidence="3">GMC family oxidoreductase N-terminal domain-containing protein</fullName>
    </submittedName>
</protein>
<dbReference type="PANTHER" id="PTHR11552">
    <property type="entry name" value="GLUCOSE-METHANOL-CHOLINE GMC OXIDOREDUCTASE"/>
    <property type="match status" value="1"/>
</dbReference>
<dbReference type="Gene3D" id="3.50.50.60">
    <property type="entry name" value="FAD/NAD(P)-binding domain"/>
    <property type="match status" value="1"/>
</dbReference>
<comment type="caution">
    <text evidence="3">The sequence shown here is derived from an EMBL/GenBank/DDBJ whole genome shotgun (WGS) entry which is preliminary data.</text>
</comment>
<evidence type="ECO:0000313" key="4">
    <source>
        <dbReference type="Proteomes" id="UP001501257"/>
    </source>
</evidence>
<comment type="similarity">
    <text evidence="1">Belongs to the GMC oxidoreductase family.</text>
</comment>
<dbReference type="Pfam" id="PF00732">
    <property type="entry name" value="GMC_oxred_N"/>
    <property type="match status" value="1"/>
</dbReference>
<organism evidence="3 4">
    <name type="scientific">Paeniglutamicibacter antarcticus</name>
    <dbReference type="NCBI Taxonomy" id="494023"/>
    <lineage>
        <taxon>Bacteria</taxon>
        <taxon>Bacillati</taxon>
        <taxon>Actinomycetota</taxon>
        <taxon>Actinomycetes</taxon>
        <taxon>Micrococcales</taxon>
        <taxon>Micrococcaceae</taxon>
        <taxon>Paeniglutamicibacter</taxon>
    </lineage>
</organism>
<proteinExistence type="inferred from homology"/>
<dbReference type="InterPro" id="IPR007867">
    <property type="entry name" value="GMC_OxRtase_C"/>
</dbReference>
<dbReference type="PIRSF" id="PIRSF000137">
    <property type="entry name" value="Alcohol_oxidase"/>
    <property type="match status" value="1"/>
</dbReference>
<name>A0ABP9TPN5_9MICC</name>
<evidence type="ECO:0000256" key="1">
    <source>
        <dbReference type="ARBA" id="ARBA00010790"/>
    </source>
</evidence>
<reference evidence="4" key="1">
    <citation type="journal article" date="2019" name="Int. J. Syst. Evol. Microbiol.">
        <title>The Global Catalogue of Microorganisms (GCM) 10K type strain sequencing project: providing services to taxonomists for standard genome sequencing and annotation.</title>
        <authorList>
            <consortium name="The Broad Institute Genomics Platform"/>
            <consortium name="The Broad Institute Genome Sequencing Center for Infectious Disease"/>
            <person name="Wu L."/>
            <person name="Ma J."/>
        </authorList>
    </citation>
    <scope>NUCLEOTIDE SEQUENCE [LARGE SCALE GENOMIC DNA]</scope>
    <source>
        <strain evidence="4">JCM 18952</strain>
    </source>
</reference>
<dbReference type="SUPFAM" id="SSF54373">
    <property type="entry name" value="FAD-linked reductases, C-terminal domain"/>
    <property type="match status" value="1"/>
</dbReference>
<evidence type="ECO:0000313" key="3">
    <source>
        <dbReference type="EMBL" id="GAA5227692.1"/>
    </source>
</evidence>
<dbReference type="Proteomes" id="UP001501257">
    <property type="component" value="Unassembled WGS sequence"/>
</dbReference>
<gene>
    <name evidence="3" type="ORF">GCM10025778_22250</name>
</gene>